<evidence type="ECO:0000256" key="4">
    <source>
        <dbReference type="ARBA" id="ARBA00023159"/>
    </source>
</evidence>
<accession>A0ABM5UWE1</accession>
<dbReference type="InterPro" id="IPR036390">
    <property type="entry name" value="WH_DNA-bd_sf"/>
</dbReference>
<keyword evidence="8" id="KW-1185">Reference proteome</keyword>
<dbReference type="PROSITE" id="PS50931">
    <property type="entry name" value="HTH_LYSR"/>
    <property type="match status" value="1"/>
</dbReference>
<keyword evidence="2" id="KW-0805">Transcription regulation</keyword>
<evidence type="ECO:0000313" key="7">
    <source>
        <dbReference type="EMBL" id="AKZ61566.1"/>
    </source>
</evidence>
<evidence type="ECO:0000256" key="2">
    <source>
        <dbReference type="ARBA" id="ARBA00023015"/>
    </source>
</evidence>
<dbReference type="Pfam" id="PF03466">
    <property type="entry name" value="LysR_substrate"/>
    <property type="match status" value="1"/>
</dbReference>
<dbReference type="SUPFAM" id="SSF46785">
    <property type="entry name" value="Winged helix' DNA-binding domain"/>
    <property type="match status" value="1"/>
</dbReference>
<evidence type="ECO:0000313" key="8">
    <source>
        <dbReference type="Proteomes" id="UP000063429"/>
    </source>
</evidence>
<dbReference type="NCBIfam" id="NF008284">
    <property type="entry name" value="PRK11062.1"/>
    <property type="match status" value="1"/>
</dbReference>
<evidence type="ECO:0000256" key="1">
    <source>
        <dbReference type="ARBA" id="ARBA00009437"/>
    </source>
</evidence>
<keyword evidence="3" id="KW-0238">DNA-binding</keyword>
<dbReference type="Gene3D" id="1.10.10.10">
    <property type="entry name" value="Winged helix-like DNA-binding domain superfamily/Winged helix DNA-binding domain"/>
    <property type="match status" value="1"/>
</dbReference>
<dbReference type="Pfam" id="PF00126">
    <property type="entry name" value="HTH_1"/>
    <property type="match status" value="1"/>
</dbReference>
<keyword evidence="4" id="KW-0010">Activator</keyword>
<comment type="similarity">
    <text evidence="1">Belongs to the LysR transcriptional regulatory family.</text>
</comment>
<sequence length="307" mass="33953">MAALNYKHLHYFWMVAKTGGIARAGERLHLTAQTISGQIALFEESLGYRLFNRVGRKLELNDAGRTVFSYADQIFTLGEELEEVMRFRPGGRPLQFRVGVADAVPKTIAYLLLETALTLEDPVRIVCREGKLNSLLGDLAIHRLDIVIADSPMPANIDVRGYSHLLGECNTNFFATPALAKMHKKSFPQSLDGAPFLMPGEDAAVRPKLLRWFEKEKIRPQIAGEFDDGALLNAFGEAGTGIFAAPSAVAAQLKQQLGVVQIGQTDQVIEQFYAISVERRLTHPAVLAIQSAARESLIIPKGKWKER</sequence>
<feature type="domain" description="HTH lysR-type" evidence="6">
    <location>
        <begin position="4"/>
        <end position="61"/>
    </location>
</feature>
<dbReference type="CDD" id="cd08429">
    <property type="entry name" value="PBP2_NhaR"/>
    <property type="match status" value="1"/>
</dbReference>
<proteinExistence type="inferred from homology"/>
<evidence type="ECO:0000256" key="3">
    <source>
        <dbReference type="ARBA" id="ARBA00023125"/>
    </source>
</evidence>
<protein>
    <submittedName>
        <fullName evidence="7">LysR family transcriptional regulator</fullName>
    </submittedName>
</protein>
<dbReference type="EMBL" id="CP011409">
    <property type="protein sequence ID" value="AKZ61566.1"/>
    <property type="molecule type" value="Genomic_DNA"/>
</dbReference>
<dbReference type="InterPro" id="IPR005119">
    <property type="entry name" value="LysR_subst-bd"/>
</dbReference>
<organism evidence="7 8">
    <name type="scientific">Herbaspirillum hiltneri N3</name>
    <dbReference type="NCBI Taxonomy" id="1262470"/>
    <lineage>
        <taxon>Bacteria</taxon>
        <taxon>Pseudomonadati</taxon>
        <taxon>Pseudomonadota</taxon>
        <taxon>Betaproteobacteria</taxon>
        <taxon>Burkholderiales</taxon>
        <taxon>Oxalobacteraceae</taxon>
        <taxon>Herbaspirillum</taxon>
    </lineage>
</organism>
<reference evidence="8" key="1">
    <citation type="journal article" date="2015" name="Genome Announc.">
        <title>Complete Genome Sequence of Herbaspirillum hiltneri N3 (DSM 17495), Isolated from Surface-Sterilized Wheat Roots.</title>
        <authorList>
            <person name="Guizelini D."/>
            <person name="Saizaki P.M."/>
            <person name="Coimbra N.A."/>
            <person name="Weiss V.A."/>
            <person name="Faoro H."/>
            <person name="Sfeir M.Z."/>
            <person name="Baura V.A."/>
            <person name="Monteiro R.A."/>
            <person name="Chubatsu L.S."/>
            <person name="Souza E.M."/>
            <person name="Cruz L.M."/>
            <person name="Pedrosa F.O."/>
            <person name="Raittz R.T."/>
            <person name="Marchaukoski J.N."/>
            <person name="Steffens M.B."/>
        </authorList>
    </citation>
    <scope>NUCLEOTIDE SEQUENCE [LARGE SCALE GENOMIC DNA]</scope>
    <source>
        <strain evidence="8">N3</strain>
    </source>
</reference>
<dbReference type="PANTHER" id="PTHR30293">
    <property type="entry name" value="TRANSCRIPTIONAL REGULATORY PROTEIN NAC-RELATED"/>
    <property type="match status" value="1"/>
</dbReference>
<dbReference type="Proteomes" id="UP000063429">
    <property type="component" value="Chromosome"/>
</dbReference>
<dbReference type="InterPro" id="IPR036388">
    <property type="entry name" value="WH-like_DNA-bd_sf"/>
</dbReference>
<evidence type="ECO:0000259" key="6">
    <source>
        <dbReference type="PROSITE" id="PS50931"/>
    </source>
</evidence>
<dbReference type="RefSeq" id="WP_053195071.1">
    <property type="nucleotide sequence ID" value="NZ_CP011409.1"/>
</dbReference>
<evidence type="ECO:0000256" key="5">
    <source>
        <dbReference type="ARBA" id="ARBA00023163"/>
    </source>
</evidence>
<dbReference type="PANTHER" id="PTHR30293:SF2">
    <property type="entry name" value="TRANSCRIPTIONAL ACTIVATOR PROTEIN NHAR"/>
    <property type="match status" value="1"/>
</dbReference>
<dbReference type="Gene3D" id="3.40.190.290">
    <property type="match status" value="1"/>
</dbReference>
<keyword evidence="5" id="KW-0804">Transcription</keyword>
<dbReference type="SUPFAM" id="SSF53850">
    <property type="entry name" value="Periplasmic binding protein-like II"/>
    <property type="match status" value="1"/>
</dbReference>
<name>A0ABM5UWE1_9BURK</name>
<dbReference type="InterPro" id="IPR000847">
    <property type="entry name" value="LysR_HTH_N"/>
</dbReference>
<gene>
    <name evidence="7" type="ORF">F506_01760</name>
</gene>